<protein>
    <submittedName>
        <fullName evidence="1">Uncharacterized protein</fullName>
    </submittedName>
</protein>
<keyword evidence="2" id="KW-1185">Reference proteome</keyword>
<sequence>MSSVFHRDIYTELTRASLYEVAQEAQNEAIYVKSCVLDCGHSLPLRTLRIFPDKDCPITVVHDCETVFQEKPEGSSLPKRADKKQQ</sequence>
<proteinExistence type="predicted"/>
<gene>
    <name evidence="1" type="ORF">CHARACLAT_021916</name>
</gene>
<accession>A0ABU7F509</accession>
<dbReference type="Proteomes" id="UP001352852">
    <property type="component" value="Unassembled WGS sequence"/>
</dbReference>
<name>A0ABU7F509_9TELE</name>
<dbReference type="EMBL" id="JAHUTJ010075956">
    <property type="protein sequence ID" value="MED6294527.1"/>
    <property type="molecule type" value="Genomic_DNA"/>
</dbReference>
<reference evidence="1 2" key="1">
    <citation type="submission" date="2021-06" db="EMBL/GenBank/DDBJ databases">
        <authorList>
            <person name="Palmer J.M."/>
        </authorList>
    </citation>
    <scope>NUCLEOTIDE SEQUENCE [LARGE SCALE GENOMIC DNA]</scope>
    <source>
        <strain evidence="1 2">CL_MEX2019</strain>
        <tissue evidence="1">Muscle</tissue>
    </source>
</reference>
<organism evidence="1 2">
    <name type="scientific">Characodon lateralis</name>
    <dbReference type="NCBI Taxonomy" id="208331"/>
    <lineage>
        <taxon>Eukaryota</taxon>
        <taxon>Metazoa</taxon>
        <taxon>Chordata</taxon>
        <taxon>Craniata</taxon>
        <taxon>Vertebrata</taxon>
        <taxon>Euteleostomi</taxon>
        <taxon>Actinopterygii</taxon>
        <taxon>Neopterygii</taxon>
        <taxon>Teleostei</taxon>
        <taxon>Neoteleostei</taxon>
        <taxon>Acanthomorphata</taxon>
        <taxon>Ovalentaria</taxon>
        <taxon>Atherinomorphae</taxon>
        <taxon>Cyprinodontiformes</taxon>
        <taxon>Goodeidae</taxon>
        <taxon>Characodon</taxon>
    </lineage>
</organism>
<comment type="caution">
    <text evidence="1">The sequence shown here is derived from an EMBL/GenBank/DDBJ whole genome shotgun (WGS) entry which is preliminary data.</text>
</comment>
<evidence type="ECO:0000313" key="1">
    <source>
        <dbReference type="EMBL" id="MED6294527.1"/>
    </source>
</evidence>
<evidence type="ECO:0000313" key="2">
    <source>
        <dbReference type="Proteomes" id="UP001352852"/>
    </source>
</evidence>